<evidence type="ECO:0000256" key="2">
    <source>
        <dbReference type="ARBA" id="ARBA00022679"/>
    </source>
</evidence>
<dbReference type="Pfam" id="PF03734">
    <property type="entry name" value="YkuD"/>
    <property type="match status" value="1"/>
</dbReference>
<evidence type="ECO:0000259" key="9">
    <source>
        <dbReference type="PROSITE" id="PS52029"/>
    </source>
</evidence>
<feature type="domain" description="L,D-TPase catalytic" evidence="9">
    <location>
        <begin position="430"/>
        <end position="556"/>
    </location>
</feature>
<dbReference type="Proteomes" id="UP001060164">
    <property type="component" value="Chromosome"/>
</dbReference>
<keyword evidence="5 6" id="KW-0961">Cell wall biogenesis/degradation</keyword>
<gene>
    <name evidence="10" type="ORF">NQ502_15515</name>
</gene>
<organism evidence="10 11">
    <name type="scientific">Ruminococcus gauvreauii</name>
    <dbReference type="NCBI Taxonomy" id="438033"/>
    <lineage>
        <taxon>Bacteria</taxon>
        <taxon>Bacillati</taxon>
        <taxon>Bacillota</taxon>
        <taxon>Clostridia</taxon>
        <taxon>Eubacteriales</taxon>
        <taxon>Oscillospiraceae</taxon>
        <taxon>Ruminococcus</taxon>
    </lineage>
</organism>
<protein>
    <submittedName>
        <fullName evidence="10">Peptidoglycan binding domain-containing protein</fullName>
    </submittedName>
</protein>
<dbReference type="CDD" id="cd16913">
    <property type="entry name" value="YkuD_like"/>
    <property type="match status" value="1"/>
</dbReference>
<dbReference type="Gene3D" id="2.40.440.10">
    <property type="entry name" value="L,D-transpeptidase catalytic domain-like"/>
    <property type="match status" value="1"/>
</dbReference>
<evidence type="ECO:0000313" key="10">
    <source>
        <dbReference type="EMBL" id="UWP58762.1"/>
    </source>
</evidence>
<dbReference type="PROSITE" id="PS52029">
    <property type="entry name" value="LD_TPASE"/>
    <property type="match status" value="1"/>
</dbReference>
<sequence length="564" mass="63252">MNETEDKNTSPDLESRIDLAMDKIIQDTIGHIPVSEQIDNPDTKKKNKKEPKVKEPKKMEVKPVLKAPPVYADTLGPPEEEVDMPEKKKGIAGKIILVLFVLALLSGIGVYGYYAHNYSDKFFPGTTINNIDCEGLTADQAEALIKKKVEDYRIDLKFRGNEIKNFEGQTIAYSYAPDGSVEKAQKEQNPLLWIKGYFEPAHYEVAENITYDENALREQVMALDCMQPEAMQAPADAYIAFQNGHFEIVPEVEGTTIDTEAFFDAVKKAVSQSVAELSAEEQGVYAQPAVRSSDETLNRQVEELNSLTTASIIYQLPTGEEVLNGNTIRDWLSIDENGHYYKDEAVMQQKIAEYVADMASRVDTAGKDRPFTTTSGLEITVGGGDYGWKINQSEEIAELTRNIANNDQIAREPVYTSREVSTENNGFGNTYIELNLTDQELYYYQDGQIVVQSSFVSGKMTRDRYTPPGIFTLTYKQKDRVLRGDKLPDGSYSYESPVNYWMPFNGGIGLHDASWRGSFGGTIYKNGGSHGCINLPYSKAQAIYNIITKDVPIICFYTEQYSLR</sequence>
<name>A0ABY5VER8_9FIRM</name>
<dbReference type="RefSeq" id="WP_049898023.1">
    <property type="nucleotide sequence ID" value="NZ_CABLBR010000001.1"/>
</dbReference>
<keyword evidence="8" id="KW-0472">Membrane</keyword>
<reference evidence="10" key="1">
    <citation type="journal article" date="2022" name="Cell">
        <title>Design, construction, and in vivo augmentation of a complex gut microbiome.</title>
        <authorList>
            <person name="Cheng A.G."/>
            <person name="Ho P.Y."/>
            <person name="Aranda-Diaz A."/>
            <person name="Jain S."/>
            <person name="Yu F.B."/>
            <person name="Meng X."/>
            <person name="Wang M."/>
            <person name="Iakiviak M."/>
            <person name="Nagashima K."/>
            <person name="Zhao A."/>
            <person name="Murugkar P."/>
            <person name="Patil A."/>
            <person name="Atabakhsh K."/>
            <person name="Weakley A."/>
            <person name="Yan J."/>
            <person name="Brumbaugh A.R."/>
            <person name="Higginbottom S."/>
            <person name="Dimas A."/>
            <person name="Shiver A.L."/>
            <person name="Deutschbauer A."/>
            <person name="Neff N."/>
            <person name="Sonnenburg J.L."/>
            <person name="Huang K.C."/>
            <person name="Fischbach M.A."/>
        </authorList>
    </citation>
    <scope>NUCLEOTIDE SEQUENCE</scope>
    <source>
        <strain evidence="10">DSM 19829</strain>
    </source>
</reference>
<keyword evidence="4 6" id="KW-0573">Peptidoglycan synthesis</keyword>
<evidence type="ECO:0000256" key="8">
    <source>
        <dbReference type="SAM" id="Phobius"/>
    </source>
</evidence>
<comment type="pathway">
    <text evidence="1 6">Cell wall biogenesis; peptidoglycan biosynthesis.</text>
</comment>
<dbReference type="InterPro" id="IPR050979">
    <property type="entry name" value="LD-transpeptidase"/>
</dbReference>
<dbReference type="InterPro" id="IPR022029">
    <property type="entry name" value="YoaR-like_PG-bd"/>
</dbReference>
<keyword evidence="8" id="KW-0812">Transmembrane</keyword>
<evidence type="ECO:0000256" key="5">
    <source>
        <dbReference type="ARBA" id="ARBA00023316"/>
    </source>
</evidence>
<feature type="transmembrane region" description="Helical" evidence="8">
    <location>
        <begin position="95"/>
        <end position="114"/>
    </location>
</feature>
<feature type="active site" description="Nucleophile" evidence="6">
    <location>
        <position position="532"/>
    </location>
</feature>
<accession>A0ABY5VER8</accession>
<evidence type="ECO:0000256" key="3">
    <source>
        <dbReference type="ARBA" id="ARBA00022960"/>
    </source>
</evidence>
<dbReference type="InterPro" id="IPR005490">
    <property type="entry name" value="LD_TPept_cat_dom"/>
</dbReference>
<dbReference type="EMBL" id="CP102290">
    <property type="protein sequence ID" value="UWP58762.1"/>
    <property type="molecule type" value="Genomic_DNA"/>
</dbReference>
<evidence type="ECO:0000256" key="6">
    <source>
        <dbReference type="PROSITE-ProRule" id="PRU01373"/>
    </source>
</evidence>
<evidence type="ECO:0000256" key="7">
    <source>
        <dbReference type="SAM" id="MobiDB-lite"/>
    </source>
</evidence>
<keyword evidence="3 6" id="KW-0133">Cell shape</keyword>
<evidence type="ECO:0000256" key="4">
    <source>
        <dbReference type="ARBA" id="ARBA00022984"/>
    </source>
</evidence>
<dbReference type="SUPFAM" id="SSF143985">
    <property type="entry name" value="L,D-transpeptidase pre-catalytic domain-like"/>
    <property type="match status" value="1"/>
</dbReference>
<keyword evidence="11" id="KW-1185">Reference proteome</keyword>
<dbReference type="PANTHER" id="PTHR30582:SF33">
    <property type="entry name" value="EXPORTED PROTEIN"/>
    <property type="match status" value="1"/>
</dbReference>
<keyword evidence="8" id="KW-1133">Transmembrane helix</keyword>
<evidence type="ECO:0000313" key="11">
    <source>
        <dbReference type="Proteomes" id="UP001060164"/>
    </source>
</evidence>
<proteinExistence type="predicted"/>
<dbReference type="PANTHER" id="PTHR30582">
    <property type="entry name" value="L,D-TRANSPEPTIDASE"/>
    <property type="match status" value="1"/>
</dbReference>
<evidence type="ECO:0000256" key="1">
    <source>
        <dbReference type="ARBA" id="ARBA00004752"/>
    </source>
</evidence>
<dbReference type="InterPro" id="IPR038063">
    <property type="entry name" value="Transpep_catalytic_dom"/>
</dbReference>
<feature type="active site" description="Proton donor/acceptor" evidence="6">
    <location>
        <position position="511"/>
    </location>
</feature>
<dbReference type="Pfam" id="PF12229">
    <property type="entry name" value="PG_binding_4"/>
    <property type="match status" value="2"/>
</dbReference>
<feature type="region of interest" description="Disordered" evidence="7">
    <location>
        <begin position="30"/>
        <end position="58"/>
    </location>
</feature>
<dbReference type="InterPro" id="IPR038054">
    <property type="entry name" value="LD_TPept-like_central_sf"/>
</dbReference>
<dbReference type="Gene3D" id="3.10.20.800">
    <property type="match status" value="1"/>
</dbReference>
<dbReference type="SUPFAM" id="SSF141523">
    <property type="entry name" value="L,D-transpeptidase catalytic domain-like"/>
    <property type="match status" value="1"/>
</dbReference>
<keyword evidence="2" id="KW-0808">Transferase</keyword>